<reference evidence="7 8" key="1">
    <citation type="submission" date="2018-11" db="EMBL/GenBank/DDBJ databases">
        <title>Genome sequencing and assembly of Clostridium tagluense strain A121.</title>
        <authorList>
            <person name="Murakami T."/>
            <person name="Segawa T."/>
            <person name="Shcherbakova V.A."/>
            <person name="Mori H."/>
            <person name="Yoshimura Y."/>
        </authorList>
    </citation>
    <scope>NUCLEOTIDE SEQUENCE [LARGE SCALE GENOMIC DNA]</scope>
    <source>
        <strain evidence="7 8">A121</strain>
    </source>
</reference>
<evidence type="ECO:0000256" key="4">
    <source>
        <dbReference type="ARBA" id="ARBA00022989"/>
    </source>
</evidence>
<dbReference type="InterPro" id="IPR001851">
    <property type="entry name" value="ABC_transp_permease"/>
</dbReference>
<evidence type="ECO:0000256" key="5">
    <source>
        <dbReference type="ARBA" id="ARBA00023136"/>
    </source>
</evidence>
<dbReference type="GO" id="GO:0005886">
    <property type="term" value="C:plasma membrane"/>
    <property type="evidence" value="ECO:0007669"/>
    <property type="project" value="UniProtKB-SubCell"/>
</dbReference>
<keyword evidence="8" id="KW-1185">Reference proteome</keyword>
<evidence type="ECO:0000313" key="7">
    <source>
        <dbReference type="EMBL" id="GCD09926.1"/>
    </source>
</evidence>
<accession>A0A401UK54</accession>
<keyword evidence="5 6" id="KW-0472">Membrane</keyword>
<feature type="transmembrane region" description="Helical" evidence="6">
    <location>
        <begin position="20"/>
        <end position="40"/>
    </location>
</feature>
<organism evidence="7 8">
    <name type="scientific">Clostridium tagluense</name>
    <dbReference type="NCBI Taxonomy" id="360422"/>
    <lineage>
        <taxon>Bacteria</taxon>
        <taxon>Bacillati</taxon>
        <taxon>Bacillota</taxon>
        <taxon>Clostridia</taxon>
        <taxon>Eubacteriales</taxon>
        <taxon>Clostridiaceae</taxon>
        <taxon>Clostridium</taxon>
    </lineage>
</organism>
<evidence type="ECO:0000256" key="1">
    <source>
        <dbReference type="ARBA" id="ARBA00004651"/>
    </source>
</evidence>
<sequence>MKFDKKKIGPLLTGSVVPLMFLIISIIAIPLSGYSGGFLVDQIITRLARNSFLVLALLLPIMAGMGINFGMVLGAMAGQIGLIFITDWGITGAPGLLLAALVAAPIAIGLGYFCGVVLNRAKGREMVTGMILGFFILGVYQFFLLYMCGNVIPFKTSSLLLSKGYGVRNALNLGVAKGFDKLILININGINIPVGTFLIIGLICVFTVWFRKTKLGQDMRAVGLDMSVSDTAGIAVDKTRIQSIIISTVLACFGQIIYLQNIGTMNTYNGADQAGLFAAASLLVGGATVTRASIPNAIIGTALFHLMFIVMPMAGKNITGSAMIGEYLRMFISYGVITIALVLHAWKRQKDKDMERHSFQLDMEKQASK</sequence>
<evidence type="ECO:0000256" key="6">
    <source>
        <dbReference type="SAM" id="Phobius"/>
    </source>
</evidence>
<comment type="subcellular location">
    <subcellularLocation>
        <location evidence="1">Cell membrane</location>
        <topology evidence="1">Multi-pass membrane protein</topology>
    </subcellularLocation>
</comment>
<dbReference type="EMBL" id="BHYK01000007">
    <property type="protein sequence ID" value="GCD09926.1"/>
    <property type="molecule type" value="Genomic_DNA"/>
</dbReference>
<dbReference type="GO" id="GO:0022857">
    <property type="term" value="F:transmembrane transporter activity"/>
    <property type="evidence" value="ECO:0007669"/>
    <property type="project" value="InterPro"/>
</dbReference>
<evidence type="ECO:0000313" key="8">
    <source>
        <dbReference type="Proteomes" id="UP000287872"/>
    </source>
</evidence>
<dbReference type="PANTHER" id="PTHR32196:SF15">
    <property type="entry name" value="SUGAR ABC TRANSPORTER PERMEASE PROTEIN"/>
    <property type="match status" value="1"/>
</dbReference>
<gene>
    <name evidence="7" type="ORF">Ctaglu_15490</name>
</gene>
<evidence type="ECO:0000256" key="2">
    <source>
        <dbReference type="ARBA" id="ARBA00022475"/>
    </source>
</evidence>
<dbReference type="Proteomes" id="UP000287872">
    <property type="component" value="Unassembled WGS sequence"/>
</dbReference>
<keyword evidence="3 6" id="KW-0812">Transmembrane</keyword>
<dbReference type="Pfam" id="PF02653">
    <property type="entry name" value="BPD_transp_2"/>
    <property type="match status" value="1"/>
</dbReference>
<dbReference type="PANTHER" id="PTHR32196">
    <property type="entry name" value="ABC TRANSPORTER PERMEASE PROTEIN YPHD-RELATED-RELATED"/>
    <property type="match status" value="1"/>
</dbReference>
<feature type="transmembrane region" description="Helical" evidence="6">
    <location>
        <begin position="190"/>
        <end position="210"/>
    </location>
</feature>
<keyword evidence="2" id="KW-1003">Cell membrane</keyword>
<feature type="transmembrane region" description="Helical" evidence="6">
    <location>
        <begin position="52"/>
        <end position="85"/>
    </location>
</feature>
<dbReference type="AlphaFoldDB" id="A0A401UK54"/>
<comment type="caution">
    <text evidence="7">The sequence shown here is derived from an EMBL/GenBank/DDBJ whole genome shotgun (WGS) entry which is preliminary data.</text>
</comment>
<dbReference type="OrthoDB" id="5503441at2"/>
<proteinExistence type="predicted"/>
<feature type="transmembrane region" description="Helical" evidence="6">
    <location>
        <begin position="274"/>
        <end position="290"/>
    </location>
</feature>
<name>A0A401UK54_9CLOT</name>
<feature type="transmembrane region" description="Helical" evidence="6">
    <location>
        <begin position="97"/>
        <end position="118"/>
    </location>
</feature>
<keyword evidence="4 6" id="KW-1133">Transmembrane helix</keyword>
<dbReference type="RefSeq" id="WP_124999810.1">
    <property type="nucleotide sequence ID" value="NZ_BHYK01000007.1"/>
</dbReference>
<feature type="transmembrane region" description="Helical" evidence="6">
    <location>
        <begin position="244"/>
        <end position="262"/>
    </location>
</feature>
<protein>
    <submittedName>
        <fullName evidence="7">ABC transporter</fullName>
    </submittedName>
</protein>
<feature type="transmembrane region" description="Helical" evidence="6">
    <location>
        <begin position="130"/>
        <end position="152"/>
    </location>
</feature>
<evidence type="ECO:0000256" key="3">
    <source>
        <dbReference type="ARBA" id="ARBA00022692"/>
    </source>
</evidence>
<feature type="transmembrane region" description="Helical" evidence="6">
    <location>
        <begin position="327"/>
        <end position="346"/>
    </location>
</feature>
<feature type="transmembrane region" description="Helical" evidence="6">
    <location>
        <begin position="297"/>
        <end position="315"/>
    </location>
</feature>